<reference evidence="1" key="1">
    <citation type="journal article" date="2015" name="Nature">
        <title>Complex archaea that bridge the gap between prokaryotes and eukaryotes.</title>
        <authorList>
            <person name="Spang A."/>
            <person name="Saw J.H."/>
            <person name="Jorgensen S.L."/>
            <person name="Zaremba-Niedzwiedzka K."/>
            <person name="Martijn J."/>
            <person name="Lind A.E."/>
            <person name="van Eijk R."/>
            <person name="Schleper C."/>
            <person name="Guy L."/>
            <person name="Ettema T.J."/>
        </authorList>
    </citation>
    <scope>NUCLEOTIDE SEQUENCE</scope>
</reference>
<dbReference type="AlphaFoldDB" id="A0A0F9RSK4"/>
<sequence length="86" mass="10120">MMHKETIQSLERYEEALQIVEQLGNLNEKAIYLNYIARLHYEQRHYQKAINHLEEALKIYVELGLEDSPYAQNIKGGLKVMKSKLS</sequence>
<dbReference type="InterPro" id="IPR011990">
    <property type="entry name" value="TPR-like_helical_dom_sf"/>
</dbReference>
<protein>
    <recommendedName>
        <fullName evidence="2">MalT-like TPR region domain-containing protein</fullName>
    </recommendedName>
</protein>
<accession>A0A0F9RSK4</accession>
<evidence type="ECO:0008006" key="2">
    <source>
        <dbReference type="Google" id="ProtNLM"/>
    </source>
</evidence>
<organism evidence="1">
    <name type="scientific">marine sediment metagenome</name>
    <dbReference type="NCBI Taxonomy" id="412755"/>
    <lineage>
        <taxon>unclassified sequences</taxon>
        <taxon>metagenomes</taxon>
        <taxon>ecological metagenomes</taxon>
    </lineage>
</organism>
<dbReference type="SUPFAM" id="SSF48452">
    <property type="entry name" value="TPR-like"/>
    <property type="match status" value="1"/>
</dbReference>
<evidence type="ECO:0000313" key="1">
    <source>
        <dbReference type="EMBL" id="KKN20273.1"/>
    </source>
</evidence>
<name>A0A0F9RSK4_9ZZZZ</name>
<dbReference type="Gene3D" id="1.25.40.10">
    <property type="entry name" value="Tetratricopeptide repeat domain"/>
    <property type="match status" value="1"/>
</dbReference>
<proteinExistence type="predicted"/>
<comment type="caution">
    <text evidence="1">The sequence shown here is derived from an EMBL/GenBank/DDBJ whole genome shotgun (WGS) entry which is preliminary data.</text>
</comment>
<gene>
    <name evidence="1" type="ORF">LCGC14_0937280</name>
</gene>
<dbReference type="Pfam" id="PF13424">
    <property type="entry name" value="TPR_12"/>
    <property type="match status" value="1"/>
</dbReference>
<dbReference type="EMBL" id="LAZR01003258">
    <property type="protein sequence ID" value="KKN20273.1"/>
    <property type="molecule type" value="Genomic_DNA"/>
</dbReference>